<dbReference type="InterPro" id="IPR032033">
    <property type="entry name" value="Cytochrome_P460"/>
</dbReference>
<evidence type="ECO:0000313" key="2">
    <source>
        <dbReference type="EMBL" id="RFM27470.1"/>
    </source>
</evidence>
<organism evidence="2 3">
    <name type="scientific">Deminuibacter soli</name>
    <dbReference type="NCBI Taxonomy" id="2291815"/>
    <lineage>
        <taxon>Bacteria</taxon>
        <taxon>Pseudomonadati</taxon>
        <taxon>Bacteroidota</taxon>
        <taxon>Chitinophagia</taxon>
        <taxon>Chitinophagales</taxon>
        <taxon>Chitinophagaceae</taxon>
        <taxon>Deminuibacter</taxon>
    </lineage>
</organism>
<dbReference type="RefSeq" id="WP_116848228.1">
    <property type="nucleotide sequence ID" value="NZ_QTJU01000005.1"/>
</dbReference>
<dbReference type="Pfam" id="PF16694">
    <property type="entry name" value="Cytochrome_P460"/>
    <property type="match status" value="1"/>
</dbReference>
<dbReference type="SMART" id="SM01235">
    <property type="entry name" value="Haem_bd"/>
    <property type="match status" value="1"/>
</dbReference>
<evidence type="ECO:0000313" key="3">
    <source>
        <dbReference type="Proteomes" id="UP000261284"/>
    </source>
</evidence>
<evidence type="ECO:0000259" key="1">
    <source>
        <dbReference type="SMART" id="SM01235"/>
    </source>
</evidence>
<reference evidence="2 3" key="1">
    <citation type="submission" date="2018-08" db="EMBL/GenBank/DDBJ databases">
        <title>Chitinophagaceae sp. K23C18032701, a novel bacterium isolated from forest soil.</title>
        <authorList>
            <person name="Wang C."/>
        </authorList>
    </citation>
    <scope>NUCLEOTIDE SEQUENCE [LARGE SCALE GENOMIC DNA]</scope>
    <source>
        <strain evidence="2 3">K23C18032701</strain>
    </source>
</reference>
<dbReference type="Gene3D" id="3.50.70.20">
    <property type="entry name" value="Cytochrome P460"/>
    <property type="match status" value="1"/>
</dbReference>
<gene>
    <name evidence="2" type="ORF">DXN05_15760</name>
</gene>
<dbReference type="InterPro" id="IPR025992">
    <property type="entry name" value="Haem-bd"/>
</dbReference>
<dbReference type="Pfam" id="PF14376">
    <property type="entry name" value="Haem_bd"/>
    <property type="match status" value="1"/>
</dbReference>
<sequence>MPQPTKRRYSKKTIVAVLIAAGALAMQFVRPGIEAPPANGELEVPPEVKVIIVKGCYDCHSNKANLRWYDQVAPAYWLVAGHIKDGRKALNFSQWQNLTVPEQNAKLWECVNQVISGDMPLPGYTAVHGSAKISPRELQVLKSYVTSLAPHIHVDSAKTHDADTQLQQWYKDSAGVQQAPVAANGVAFIPDYKNWQAVSTTERFDNGTMRVILGNDVAIQALHSNVRPWPDGTVFAKVAWDQLNDRDSSIHTGAFKQVEFMIKDAKKYAGTKGWGWARFRTMKLVPYGKDALFTTECVNCHRPVKDNDFVFTLPVKH</sequence>
<protein>
    <submittedName>
        <fullName evidence="2">Cytochrome P460</fullName>
    </submittedName>
</protein>
<dbReference type="OrthoDB" id="196738at2"/>
<dbReference type="CDD" id="cd20753">
    <property type="entry name" value="cyt_P460_Mc-like"/>
    <property type="match status" value="1"/>
</dbReference>
<accession>A0A3E1NHP4</accession>
<dbReference type="EMBL" id="QTJU01000005">
    <property type="protein sequence ID" value="RFM27470.1"/>
    <property type="molecule type" value="Genomic_DNA"/>
</dbReference>
<feature type="domain" description="Haem-binding" evidence="1">
    <location>
        <begin position="20"/>
        <end position="149"/>
    </location>
</feature>
<dbReference type="AlphaFoldDB" id="A0A3E1NHP4"/>
<name>A0A3E1NHP4_9BACT</name>
<comment type="caution">
    <text evidence="2">The sequence shown here is derived from an EMBL/GenBank/DDBJ whole genome shotgun (WGS) entry which is preliminary data.</text>
</comment>
<dbReference type="InterPro" id="IPR038142">
    <property type="entry name" value="Cytochrome_P460_sp"/>
</dbReference>
<dbReference type="Proteomes" id="UP000261284">
    <property type="component" value="Unassembled WGS sequence"/>
</dbReference>
<keyword evidence="3" id="KW-1185">Reference proteome</keyword>
<proteinExistence type="predicted"/>